<dbReference type="GO" id="GO:0016407">
    <property type="term" value="F:acetyltransferase activity"/>
    <property type="evidence" value="ECO:0007669"/>
    <property type="project" value="TreeGrafter"/>
</dbReference>
<evidence type="ECO:0000313" key="9">
    <source>
        <dbReference type="EMBL" id="HDX33599.1"/>
    </source>
</evidence>
<feature type="domain" description="Peripheral subunit-binding (PSBD)" evidence="8">
    <location>
        <begin position="99"/>
        <end position="136"/>
    </location>
</feature>
<evidence type="ECO:0000256" key="4">
    <source>
        <dbReference type="ARBA" id="ARBA00022823"/>
    </source>
</evidence>
<dbReference type="InterPro" id="IPR036625">
    <property type="entry name" value="E3-bd_dom_sf"/>
</dbReference>
<dbReference type="InterPro" id="IPR050743">
    <property type="entry name" value="2-oxoacid_DH_E2_comp"/>
</dbReference>
<dbReference type="Pfam" id="PF00198">
    <property type="entry name" value="2-oxoacid_dh"/>
    <property type="match status" value="1"/>
</dbReference>
<dbReference type="InterPro" id="IPR004167">
    <property type="entry name" value="PSBD"/>
</dbReference>
<dbReference type="EMBL" id="DSMG01000196">
    <property type="protein sequence ID" value="HDX33599.1"/>
    <property type="molecule type" value="Genomic_DNA"/>
</dbReference>
<evidence type="ECO:0000256" key="1">
    <source>
        <dbReference type="ARBA" id="ARBA00001938"/>
    </source>
</evidence>
<dbReference type="PROSITE" id="PS50968">
    <property type="entry name" value="BIOTINYL_LIPOYL"/>
    <property type="match status" value="1"/>
</dbReference>
<dbReference type="Gene3D" id="3.30.559.10">
    <property type="entry name" value="Chloramphenicol acetyltransferase-like domain"/>
    <property type="match status" value="1"/>
</dbReference>
<dbReference type="SUPFAM" id="SSF52777">
    <property type="entry name" value="CoA-dependent acyltransferases"/>
    <property type="match status" value="1"/>
</dbReference>
<sequence length="448" mass="47534">MATPVIMPKFGMTQEEGTIIRWLKQEGERVEKGETLLEVQTDKIDMEVEAPASGILTDVRYGPNATVPVTTVIALIAAPEEVAASGQKPTSSAPAASVRASPVAQRMAAAAGVDLTQVTGSGPAGRIVKSDVASALLSPAQALQAAQPKQEGLQRVRATPAARRLAREHGLDLAALAGSGPEGRIQAADVEQEAQKEKKERGLLAADEGQPLPPGEAPIGQPLLGKRRTIATRLSQSWQNAPHIFLTTSIDLTRIDELTMELAGEVEAAGGRLTLTVWVARGVAAALQRHPHLNAWLRPDGDQLVYTQHEGVHLGVAVAVEDGLLVPVVRHAETLGLTALAARISDLSVRARSSQLTPDEVSGSTFTLSNLGMYPVEHFTAILNPPEVAILAVGRAQMQPVWNGAAFEPRRKMQVTLSADHRVIDGAAAAAFLTELKRLLEEPARLLL</sequence>
<dbReference type="PANTHER" id="PTHR43178:SF5">
    <property type="entry name" value="LIPOAMIDE ACYLTRANSFERASE COMPONENT OF BRANCHED-CHAIN ALPHA-KETO ACID DEHYDROGENASE COMPLEX, MITOCHONDRIAL"/>
    <property type="match status" value="1"/>
</dbReference>
<comment type="cofactor">
    <cofactor evidence="1 6">
        <name>(R)-lipoate</name>
        <dbReference type="ChEBI" id="CHEBI:83088"/>
    </cofactor>
</comment>
<dbReference type="SUPFAM" id="SSF51230">
    <property type="entry name" value="Single hybrid motif"/>
    <property type="match status" value="1"/>
</dbReference>
<dbReference type="GO" id="GO:0031405">
    <property type="term" value="F:lipoic acid binding"/>
    <property type="evidence" value="ECO:0007669"/>
    <property type="project" value="TreeGrafter"/>
</dbReference>
<name>A0A7C1FIJ7_9CHLR</name>
<dbReference type="GO" id="GO:0005737">
    <property type="term" value="C:cytoplasm"/>
    <property type="evidence" value="ECO:0007669"/>
    <property type="project" value="TreeGrafter"/>
</dbReference>
<evidence type="ECO:0000256" key="2">
    <source>
        <dbReference type="ARBA" id="ARBA00007317"/>
    </source>
</evidence>
<dbReference type="InterPro" id="IPR001078">
    <property type="entry name" value="2-oxoacid_DH_actylTfrase"/>
</dbReference>
<keyword evidence="4 6" id="KW-0450">Lipoyl</keyword>
<comment type="caution">
    <text evidence="9">The sequence shown here is derived from an EMBL/GenBank/DDBJ whole genome shotgun (WGS) entry which is preliminary data.</text>
</comment>
<gene>
    <name evidence="9" type="ORF">ENQ20_19265</name>
</gene>
<evidence type="ECO:0000259" key="7">
    <source>
        <dbReference type="PROSITE" id="PS50968"/>
    </source>
</evidence>
<keyword evidence="3 6" id="KW-0808">Transferase</keyword>
<dbReference type="InterPro" id="IPR011053">
    <property type="entry name" value="Single_hybrid_motif"/>
</dbReference>
<dbReference type="AlphaFoldDB" id="A0A7C1FIJ7"/>
<accession>A0A7C1FIJ7</accession>
<feature type="domain" description="Peripheral subunit-binding (PSBD)" evidence="8">
    <location>
        <begin position="157"/>
        <end position="194"/>
    </location>
</feature>
<organism evidence="9">
    <name type="scientific">Caldilinea aerophila</name>
    <dbReference type="NCBI Taxonomy" id="133453"/>
    <lineage>
        <taxon>Bacteria</taxon>
        <taxon>Bacillati</taxon>
        <taxon>Chloroflexota</taxon>
        <taxon>Caldilineae</taxon>
        <taxon>Caldilineales</taxon>
        <taxon>Caldilineaceae</taxon>
        <taxon>Caldilinea</taxon>
    </lineage>
</organism>
<dbReference type="SUPFAM" id="SSF47005">
    <property type="entry name" value="Peripheral subunit-binding domain of 2-oxo acid dehydrogenase complex"/>
    <property type="match status" value="2"/>
</dbReference>
<dbReference type="Pfam" id="PF02817">
    <property type="entry name" value="E3_binding"/>
    <property type="match status" value="2"/>
</dbReference>
<feature type="domain" description="Lipoyl-binding" evidence="7">
    <location>
        <begin position="2"/>
        <end position="77"/>
    </location>
</feature>
<evidence type="ECO:0000256" key="5">
    <source>
        <dbReference type="ARBA" id="ARBA00023315"/>
    </source>
</evidence>
<protein>
    <recommendedName>
        <fullName evidence="6">Dihydrolipoamide acetyltransferase component of pyruvate dehydrogenase complex</fullName>
        <ecNumber evidence="6">2.3.1.-</ecNumber>
    </recommendedName>
</protein>
<reference evidence="9" key="1">
    <citation type="journal article" date="2020" name="mSystems">
        <title>Genome- and Community-Level Interaction Insights into Carbon Utilization and Element Cycling Functions of Hydrothermarchaeota in Hydrothermal Sediment.</title>
        <authorList>
            <person name="Zhou Z."/>
            <person name="Liu Y."/>
            <person name="Xu W."/>
            <person name="Pan J."/>
            <person name="Luo Z.H."/>
            <person name="Li M."/>
        </authorList>
    </citation>
    <scope>NUCLEOTIDE SEQUENCE [LARGE SCALE GENOMIC DNA]</scope>
    <source>
        <strain evidence="9">SpSt-289</strain>
    </source>
</reference>
<dbReference type="EC" id="2.3.1.-" evidence="6"/>
<dbReference type="CDD" id="cd06849">
    <property type="entry name" value="lipoyl_domain"/>
    <property type="match status" value="1"/>
</dbReference>
<dbReference type="InterPro" id="IPR003016">
    <property type="entry name" value="2-oxoA_DH_lipoyl-BS"/>
</dbReference>
<proteinExistence type="inferred from homology"/>
<dbReference type="Gene3D" id="4.10.320.10">
    <property type="entry name" value="E3-binding domain"/>
    <property type="match status" value="2"/>
</dbReference>
<dbReference type="PANTHER" id="PTHR43178">
    <property type="entry name" value="DIHYDROLIPOAMIDE ACETYLTRANSFERASE COMPONENT OF PYRUVATE DEHYDROGENASE COMPLEX"/>
    <property type="match status" value="1"/>
</dbReference>
<dbReference type="PROSITE" id="PS51826">
    <property type="entry name" value="PSBD"/>
    <property type="match status" value="2"/>
</dbReference>
<dbReference type="Gene3D" id="2.40.50.100">
    <property type="match status" value="1"/>
</dbReference>
<evidence type="ECO:0000259" key="8">
    <source>
        <dbReference type="PROSITE" id="PS51826"/>
    </source>
</evidence>
<comment type="similarity">
    <text evidence="2 6">Belongs to the 2-oxoacid dehydrogenase family.</text>
</comment>
<dbReference type="PROSITE" id="PS00189">
    <property type="entry name" value="LIPOYL"/>
    <property type="match status" value="1"/>
</dbReference>
<evidence type="ECO:0000256" key="6">
    <source>
        <dbReference type="RuleBase" id="RU003423"/>
    </source>
</evidence>
<keyword evidence="5 6" id="KW-0012">Acyltransferase</keyword>
<dbReference type="InterPro" id="IPR000089">
    <property type="entry name" value="Biotin_lipoyl"/>
</dbReference>
<dbReference type="Pfam" id="PF00364">
    <property type="entry name" value="Biotin_lipoyl"/>
    <property type="match status" value="1"/>
</dbReference>
<evidence type="ECO:0000256" key="3">
    <source>
        <dbReference type="ARBA" id="ARBA00022679"/>
    </source>
</evidence>
<dbReference type="InterPro" id="IPR023213">
    <property type="entry name" value="CAT-like_dom_sf"/>
</dbReference>